<dbReference type="SMART" id="SM00382">
    <property type="entry name" value="AAA"/>
    <property type="match status" value="1"/>
</dbReference>
<comment type="subcellular location">
    <subcellularLocation>
        <location evidence="1">Cell membrane</location>
        <topology evidence="1">Multi-pass membrane protein</topology>
    </subcellularLocation>
</comment>
<evidence type="ECO:0000256" key="4">
    <source>
        <dbReference type="ARBA" id="ARBA00022741"/>
    </source>
</evidence>
<name>A0A1Q9JFF1_9FIRM</name>
<dbReference type="CDD" id="cd18549">
    <property type="entry name" value="ABC_6TM_YwjA_like"/>
    <property type="match status" value="1"/>
</dbReference>
<dbReference type="InterPro" id="IPR003439">
    <property type="entry name" value="ABC_transporter-like_ATP-bd"/>
</dbReference>
<gene>
    <name evidence="11" type="ORF">BHK98_01770</name>
</gene>
<evidence type="ECO:0000256" key="3">
    <source>
        <dbReference type="ARBA" id="ARBA00022692"/>
    </source>
</evidence>
<dbReference type="GO" id="GO:0005524">
    <property type="term" value="F:ATP binding"/>
    <property type="evidence" value="ECO:0007669"/>
    <property type="project" value="UniProtKB-KW"/>
</dbReference>
<dbReference type="GO" id="GO:0015421">
    <property type="term" value="F:ABC-type oligopeptide transporter activity"/>
    <property type="evidence" value="ECO:0007669"/>
    <property type="project" value="TreeGrafter"/>
</dbReference>
<comment type="caution">
    <text evidence="11">The sequence shown here is derived from an EMBL/GenBank/DDBJ whole genome shotgun (WGS) entry which is preliminary data.</text>
</comment>
<feature type="domain" description="ABC transmembrane type-1" evidence="10">
    <location>
        <begin position="17"/>
        <end position="299"/>
    </location>
</feature>
<dbReference type="SUPFAM" id="SSF52540">
    <property type="entry name" value="P-loop containing nucleoside triphosphate hydrolases"/>
    <property type="match status" value="1"/>
</dbReference>
<keyword evidence="3 8" id="KW-0812">Transmembrane</keyword>
<evidence type="ECO:0000256" key="2">
    <source>
        <dbReference type="ARBA" id="ARBA00022448"/>
    </source>
</evidence>
<dbReference type="InterPro" id="IPR011527">
    <property type="entry name" value="ABC1_TM_dom"/>
</dbReference>
<keyword evidence="4" id="KW-0547">Nucleotide-binding</keyword>
<dbReference type="RefSeq" id="WP_075711938.1">
    <property type="nucleotide sequence ID" value="NZ_MJIE01000001.1"/>
</dbReference>
<keyword evidence="6 8" id="KW-1133">Transmembrane helix</keyword>
<dbReference type="Pfam" id="PF00664">
    <property type="entry name" value="ABC_membrane"/>
    <property type="match status" value="1"/>
</dbReference>
<dbReference type="InterPro" id="IPR027417">
    <property type="entry name" value="P-loop_NTPase"/>
</dbReference>
<dbReference type="InterPro" id="IPR003593">
    <property type="entry name" value="AAA+_ATPase"/>
</dbReference>
<dbReference type="OrthoDB" id="9762778at2"/>
<keyword evidence="7 8" id="KW-0472">Membrane</keyword>
<dbReference type="EMBL" id="MJIE01000001">
    <property type="protein sequence ID" value="OLR54919.1"/>
    <property type="molecule type" value="Genomic_DNA"/>
</dbReference>
<dbReference type="PROSITE" id="PS50929">
    <property type="entry name" value="ABC_TM1F"/>
    <property type="match status" value="1"/>
</dbReference>
<dbReference type="InterPro" id="IPR039421">
    <property type="entry name" value="Type_1_exporter"/>
</dbReference>
<evidence type="ECO:0000313" key="11">
    <source>
        <dbReference type="EMBL" id="OLR54919.1"/>
    </source>
</evidence>
<feature type="domain" description="ABC transporter" evidence="9">
    <location>
        <begin position="333"/>
        <end position="567"/>
    </location>
</feature>
<evidence type="ECO:0000259" key="9">
    <source>
        <dbReference type="PROSITE" id="PS50893"/>
    </source>
</evidence>
<dbReference type="PANTHER" id="PTHR43394">
    <property type="entry name" value="ATP-DEPENDENT PERMEASE MDL1, MITOCHONDRIAL"/>
    <property type="match status" value="1"/>
</dbReference>
<dbReference type="PROSITE" id="PS00211">
    <property type="entry name" value="ABC_TRANSPORTER_1"/>
    <property type="match status" value="1"/>
</dbReference>
<dbReference type="PROSITE" id="PS50893">
    <property type="entry name" value="ABC_TRANSPORTER_2"/>
    <property type="match status" value="1"/>
</dbReference>
<dbReference type="Pfam" id="PF00005">
    <property type="entry name" value="ABC_tran"/>
    <property type="match status" value="1"/>
</dbReference>
<keyword evidence="5" id="KW-0067">ATP-binding</keyword>
<accession>A0A1Q9JFF1</accession>
<dbReference type="Gene3D" id="3.40.50.300">
    <property type="entry name" value="P-loop containing nucleotide triphosphate hydrolases"/>
    <property type="match status" value="1"/>
</dbReference>
<feature type="transmembrane region" description="Helical" evidence="8">
    <location>
        <begin position="21"/>
        <end position="41"/>
    </location>
</feature>
<dbReference type="InterPro" id="IPR017871">
    <property type="entry name" value="ABC_transporter-like_CS"/>
</dbReference>
<protein>
    <submittedName>
        <fullName evidence="11">Thiamine ABC transporter permease</fullName>
    </submittedName>
</protein>
<sequence length="572" mass="64719">MLRTLFHFFKPHRKLFAIDMMCALVVAAIDLAFPLVSRYAMYNLLPGRVYGVFFALMVSVALFYVLRSVCYYFMTYLGHTFGVHVEADIRSALFHKLQTLDFEFYDKNRTGKLMSRLTGDLFEITELAHHGPEDLLISILTIIGSLVFMFMMEWRLALIVAVLIPIFLVIVMNRRRNMAAASSNVKVKLASINSEIESSISGIRTSKAFANEGVEQERFRESNDTYINAKKGYYKAMGSFNASQEFFMCIMPCAVIAFGGYLIMKNQLNYIDLITFTLFVNTFVTPIRKMSNFAEIFANGMAGLRRFSEIMEMKPQVTEKPDAKPLTVREGRIDINDISFAYNENAEVIDHLDLHVKPGETVAIVGHSGGGKTTLCQLIPRFYDVTEGAILIDGTDVRDVTKASIRQNVGIVQQDVFIFADTILENIRYGRPGATFEEVVEAAKRAEIYSDILEMPDQFDTYVGERGTKLSGGQKQRVSIARIFLKDPRILILDEATSALDTITEERIQKSFDELSRGRTTLVIAHRLATVRGADRIVVIEDGRIAEEGSHEELLERNGEYARLYHTQQLSE</sequence>
<feature type="transmembrane region" description="Helical" evidence="8">
    <location>
        <begin position="47"/>
        <end position="66"/>
    </location>
</feature>
<dbReference type="InterPro" id="IPR036640">
    <property type="entry name" value="ABC1_TM_sf"/>
</dbReference>
<organism evidence="11 12">
    <name type="scientific">Hornefia porci</name>
    <dbReference type="NCBI Taxonomy" id="2652292"/>
    <lineage>
        <taxon>Bacteria</taxon>
        <taxon>Bacillati</taxon>
        <taxon>Bacillota</taxon>
        <taxon>Clostridia</taxon>
        <taxon>Peptostreptococcales</taxon>
        <taxon>Anaerovoracaceae</taxon>
        <taxon>Hornefia</taxon>
    </lineage>
</organism>
<keyword evidence="2" id="KW-0813">Transport</keyword>
<evidence type="ECO:0000256" key="1">
    <source>
        <dbReference type="ARBA" id="ARBA00004651"/>
    </source>
</evidence>
<evidence type="ECO:0000256" key="8">
    <source>
        <dbReference type="SAM" id="Phobius"/>
    </source>
</evidence>
<feature type="transmembrane region" description="Helical" evidence="8">
    <location>
        <begin position="157"/>
        <end position="173"/>
    </location>
</feature>
<dbReference type="PANTHER" id="PTHR43394:SF1">
    <property type="entry name" value="ATP-BINDING CASSETTE SUB-FAMILY B MEMBER 10, MITOCHONDRIAL"/>
    <property type="match status" value="1"/>
</dbReference>
<dbReference type="STRING" id="1261640.BHK98_01770"/>
<evidence type="ECO:0000256" key="6">
    <source>
        <dbReference type="ARBA" id="ARBA00022989"/>
    </source>
</evidence>
<dbReference type="Gene3D" id="1.20.1560.10">
    <property type="entry name" value="ABC transporter type 1, transmembrane domain"/>
    <property type="match status" value="1"/>
</dbReference>
<dbReference type="Proteomes" id="UP000187404">
    <property type="component" value="Unassembled WGS sequence"/>
</dbReference>
<keyword evidence="12" id="KW-1185">Reference proteome</keyword>
<dbReference type="SUPFAM" id="SSF90123">
    <property type="entry name" value="ABC transporter transmembrane region"/>
    <property type="match status" value="1"/>
</dbReference>
<reference evidence="11 12" key="1">
    <citation type="journal article" date="2016" name="Appl. Environ. Microbiol.">
        <title>Function and Phylogeny of Bacterial Butyryl Coenzyme A:Acetate Transferases and Their Diversity in the Proximal Colon of Swine.</title>
        <authorList>
            <person name="Trachsel J."/>
            <person name="Bayles D.O."/>
            <person name="Looft T."/>
            <person name="Levine U.Y."/>
            <person name="Allen H.K."/>
        </authorList>
    </citation>
    <scope>NUCLEOTIDE SEQUENCE [LARGE SCALE GENOMIC DNA]</scope>
    <source>
        <strain evidence="11 12">68-3-10</strain>
    </source>
</reference>
<evidence type="ECO:0000256" key="5">
    <source>
        <dbReference type="ARBA" id="ARBA00022840"/>
    </source>
</evidence>
<feature type="transmembrane region" description="Helical" evidence="8">
    <location>
        <begin position="246"/>
        <end position="264"/>
    </location>
</feature>
<evidence type="ECO:0000259" key="10">
    <source>
        <dbReference type="PROSITE" id="PS50929"/>
    </source>
</evidence>
<evidence type="ECO:0000256" key="7">
    <source>
        <dbReference type="ARBA" id="ARBA00023136"/>
    </source>
</evidence>
<dbReference type="AlphaFoldDB" id="A0A1Q9JFF1"/>
<dbReference type="GO" id="GO:0005886">
    <property type="term" value="C:plasma membrane"/>
    <property type="evidence" value="ECO:0007669"/>
    <property type="project" value="UniProtKB-SubCell"/>
</dbReference>
<dbReference type="FunFam" id="3.40.50.300:FF:000287">
    <property type="entry name" value="Multidrug ABC transporter ATP-binding protein"/>
    <property type="match status" value="1"/>
</dbReference>
<dbReference type="GO" id="GO:0016887">
    <property type="term" value="F:ATP hydrolysis activity"/>
    <property type="evidence" value="ECO:0007669"/>
    <property type="project" value="InterPro"/>
</dbReference>
<proteinExistence type="predicted"/>
<evidence type="ECO:0000313" key="12">
    <source>
        <dbReference type="Proteomes" id="UP000187404"/>
    </source>
</evidence>